<dbReference type="AlphaFoldDB" id="A0A229P510"/>
<reference evidence="3 4" key="1">
    <citation type="submission" date="2017-07" db="EMBL/GenBank/DDBJ databases">
        <title>Paenibacillus herberti R33 genome sequencing and assembly.</title>
        <authorList>
            <person name="Su W."/>
        </authorList>
    </citation>
    <scope>NUCLEOTIDE SEQUENCE [LARGE SCALE GENOMIC DNA]</scope>
    <source>
        <strain evidence="3 4">R33</strain>
    </source>
</reference>
<feature type="coiled-coil region" evidence="1">
    <location>
        <begin position="72"/>
        <end position="122"/>
    </location>
</feature>
<dbReference type="EMBL" id="NMUQ01000001">
    <property type="protein sequence ID" value="OXM17353.1"/>
    <property type="molecule type" value="Genomic_DNA"/>
</dbReference>
<accession>A0A229P510</accession>
<keyword evidence="2" id="KW-0812">Transmembrane</keyword>
<evidence type="ECO:0000256" key="2">
    <source>
        <dbReference type="SAM" id="Phobius"/>
    </source>
</evidence>
<keyword evidence="4" id="KW-1185">Reference proteome</keyword>
<protein>
    <submittedName>
        <fullName evidence="3">Uncharacterized protein</fullName>
    </submittedName>
</protein>
<evidence type="ECO:0000313" key="3">
    <source>
        <dbReference type="EMBL" id="OXM17353.1"/>
    </source>
</evidence>
<name>A0A229P510_9BACL</name>
<keyword evidence="2" id="KW-0472">Membrane</keyword>
<proteinExistence type="predicted"/>
<keyword evidence="2" id="KW-1133">Transmembrane helix</keyword>
<evidence type="ECO:0000313" key="4">
    <source>
        <dbReference type="Proteomes" id="UP000215145"/>
    </source>
</evidence>
<organism evidence="3 4">
    <name type="scientific">Paenibacillus herberti</name>
    <dbReference type="NCBI Taxonomy" id="1619309"/>
    <lineage>
        <taxon>Bacteria</taxon>
        <taxon>Bacillati</taxon>
        <taxon>Bacillota</taxon>
        <taxon>Bacilli</taxon>
        <taxon>Bacillales</taxon>
        <taxon>Paenibacillaceae</taxon>
        <taxon>Paenibacillus</taxon>
    </lineage>
</organism>
<dbReference type="Proteomes" id="UP000215145">
    <property type="component" value="Unassembled WGS sequence"/>
</dbReference>
<comment type="caution">
    <text evidence="3">The sequence shown here is derived from an EMBL/GenBank/DDBJ whole genome shotgun (WGS) entry which is preliminary data.</text>
</comment>
<feature type="transmembrane region" description="Helical" evidence="2">
    <location>
        <begin position="12"/>
        <end position="30"/>
    </location>
</feature>
<keyword evidence="1" id="KW-0175">Coiled coil</keyword>
<gene>
    <name evidence="3" type="ORF">CGZ75_12335</name>
</gene>
<sequence length="185" mass="21113">MYSVKKDLIRYGFILILLFGIAVFVYPTLYKYDKLDQKYPVKINRITGETKVLVGSTWNTVSDSTNDIQEIEEFKSEIYEQIEQNKENIKNEVVESIRSEVLQQVESDLQAVQQEIAIYKESSLDPNNSFTINDTTDTVKKIMGAPDSINSIGPFDTWSYGEDSVKFEDGKVVGWVNSSNSLKIK</sequence>
<evidence type="ECO:0000256" key="1">
    <source>
        <dbReference type="SAM" id="Coils"/>
    </source>
</evidence>